<dbReference type="OrthoDB" id="422663at2759"/>
<evidence type="ECO:0000256" key="2">
    <source>
        <dbReference type="ARBA" id="ARBA00022517"/>
    </source>
</evidence>
<gene>
    <name evidence="13" type="ORF">BQ2448_3578</name>
</gene>
<accession>A0A238FIB4</accession>
<sequence>MDDFVINFDTSSTSNGAASAAGSSRHKGGRWTDRVKDKRRQQGRMRKQHQQGGSSNSAPASPSASISNNLGKRPREANDDDDQGSTSRSSAAAAPTIRPKGSFTLRGDTTGNHQQGDDSDKVMIQPRRGPQAKRPSTSTAESGTAKLAPGQKKQYISSLFTAEALPSTAPALPIIPSQPSNAPMRARPPRPDDGDDGHDDPEGDEEVHSSMVVDLESKPDPAPALTSLGIMRPLVHHLANKLNITGPTACQAGAIPPLLQAIKLSPLSSSRAHDAILQAQTGSGKTLAFLIPMLQDLLSLDPSILPSSASPPSRSIGTLALILAPTRELASQTYNVLESLLSLPSSSSFSVPPRALTPCLLVGGANRTHEKSRLRKGCPIVVATPGRLLDHLKTTESFRIAGEPINTRGPRGRPGVTGSNTSELGVRGGRKLGLRWLIVDECDRLMDLGFEEQMKGVLEELERRSPAMATSGQGRRTVLCSATASDGVDRLAGFMTLHNPATLKAVNKDHKGVIVPLPTPKSNVEGASQNGQILEIATGDIIKTSFTPPTQLVHNYIVCPPKLRFVGLIALLRRLLINPKSSGKSGVGTKVLIFLSCTAAVDFYWEALGSMGMGLSASSSTESEAQTNKPESAKERVEREKREAEEKHTKLASDSAVLPGVPIYRLHGNLELETRLNSLKAFAHKSVVQKGKNKGTETENAVLLCTSVAARGLDVPFVSHVVQYDLPTVGGVTEYVHRVGRTARAGASGQATSFLLPSEKEWVPWVEQGMRSDPSTLAPPAGKRDVKLREVGIEDVLKEGYGGEGREYETRATDVQMGFERWVNEEDEHAALARNAFASHIRAYATHPAAEKSMFNTKALHLGHLAKSFGMREAPGAHRQASNSKSKSTKKSRFQAQEDLLAMEKPMVNLSGGFEVGRRSTGPKNLKQLMRGPTGDSEYTVADSAMLESMAKPSAGGKRRRM</sequence>
<dbReference type="GO" id="GO:0003724">
    <property type="term" value="F:RNA helicase activity"/>
    <property type="evidence" value="ECO:0007669"/>
    <property type="project" value="UniProtKB-EC"/>
</dbReference>
<feature type="compositionally biased region" description="Low complexity" evidence="10">
    <location>
        <begin position="54"/>
        <end position="69"/>
    </location>
</feature>
<organism evidence="13 14">
    <name type="scientific">Microbotryum intermedium</name>
    <dbReference type="NCBI Taxonomy" id="269621"/>
    <lineage>
        <taxon>Eukaryota</taxon>
        <taxon>Fungi</taxon>
        <taxon>Dikarya</taxon>
        <taxon>Basidiomycota</taxon>
        <taxon>Pucciniomycotina</taxon>
        <taxon>Microbotryomycetes</taxon>
        <taxon>Microbotryales</taxon>
        <taxon>Microbotryaceae</taxon>
        <taxon>Microbotryum</taxon>
    </lineage>
</organism>
<feature type="region of interest" description="Disordered" evidence="10">
    <location>
        <begin position="1"/>
        <end position="150"/>
    </location>
</feature>
<comment type="function">
    <text evidence="9">RNA helicase.</text>
</comment>
<dbReference type="PROSITE" id="PS51194">
    <property type="entry name" value="HELICASE_CTER"/>
    <property type="match status" value="1"/>
</dbReference>
<keyword evidence="3" id="KW-0698">rRNA processing</keyword>
<evidence type="ECO:0000313" key="14">
    <source>
        <dbReference type="Proteomes" id="UP000198372"/>
    </source>
</evidence>
<dbReference type="Gene3D" id="3.40.50.300">
    <property type="entry name" value="P-loop containing nucleotide triphosphate hydrolases"/>
    <property type="match status" value="2"/>
</dbReference>
<dbReference type="Proteomes" id="UP000198372">
    <property type="component" value="Unassembled WGS sequence"/>
</dbReference>
<dbReference type="InterPro" id="IPR011545">
    <property type="entry name" value="DEAD/DEAH_box_helicase_dom"/>
</dbReference>
<evidence type="ECO:0000259" key="11">
    <source>
        <dbReference type="PROSITE" id="PS51192"/>
    </source>
</evidence>
<dbReference type="GO" id="GO:0005730">
    <property type="term" value="C:nucleolus"/>
    <property type="evidence" value="ECO:0007669"/>
    <property type="project" value="UniProtKB-SubCell"/>
</dbReference>
<name>A0A238FIB4_9BASI</name>
<dbReference type="SUPFAM" id="SSF52540">
    <property type="entry name" value="P-loop containing nucleoside triphosphate hydrolases"/>
    <property type="match status" value="1"/>
</dbReference>
<protein>
    <recommendedName>
        <fullName evidence="9">ATP-dependent RNA helicase</fullName>
        <ecNumber evidence="9">3.6.4.13</ecNumber>
    </recommendedName>
</protein>
<dbReference type="AlphaFoldDB" id="A0A238FIB4"/>
<reference evidence="14" key="1">
    <citation type="submission" date="2016-09" db="EMBL/GenBank/DDBJ databases">
        <authorList>
            <person name="Jeantristanb JTB J.-T."/>
            <person name="Ricardo R."/>
        </authorList>
    </citation>
    <scope>NUCLEOTIDE SEQUENCE [LARGE SCALE GENOMIC DNA]</scope>
</reference>
<evidence type="ECO:0000256" key="1">
    <source>
        <dbReference type="ARBA" id="ARBA00004604"/>
    </source>
</evidence>
<evidence type="ECO:0000256" key="8">
    <source>
        <dbReference type="ARBA" id="ARBA00022884"/>
    </source>
</evidence>
<dbReference type="SMART" id="SM00487">
    <property type="entry name" value="DEXDc"/>
    <property type="match status" value="1"/>
</dbReference>
<keyword evidence="6 9" id="KW-0347">Helicase</keyword>
<feature type="region of interest" description="Disordered" evidence="10">
    <location>
        <begin position="873"/>
        <end position="894"/>
    </location>
</feature>
<evidence type="ECO:0000259" key="12">
    <source>
        <dbReference type="PROSITE" id="PS51194"/>
    </source>
</evidence>
<dbReference type="InterPro" id="IPR001650">
    <property type="entry name" value="Helicase_C-like"/>
</dbReference>
<feature type="compositionally biased region" description="Basic residues" evidence="10">
    <location>
        <begin position="37"/>
        <end position="49"/>
    </location>
</feature>
<dbReference type="InterPro" id="IPR025313">
    <property type="entry name" value="SPB4-like_CTE"/>
</dbReference>
<feature type="region of interest" description="Disordered" evidence="10">
    <location>
        <begin position="170"/>
        <end position="209"/>
    </location>
</feature>
<keyword evidence="14" id="KW-1185">Reference proteome</keyword>
<evidence type="ECO:0000256" key="10">
    <source>
        <dbReference type="SAM" id="MobiDB-lite"/>
    </source>
</evidence>
<keyword evidence="5 9" id="KW-0378">Hydrolase</keyword>
<comment type="subcellular location">
    <subcellularLocation>
        <location evidence="1">Nucleus</location>
        <location evidence="1">Nucleolus</location>
    </subcellularLocation>
</comment>
<dbReference type="GO" id="GO:0006364">
    <property type="term" value="P:rRNA processing"/>
    <property type="evidence" value="ECO:0007669"/>
    <property type="project" value="UniProtKB-KW"/>
</dbReference>
<feature type="compositionally biased region" description="Low complexity" evidence="10">
    <location>
        <begin position="616"/>
        <end position="627"/>
    </location>
</feature>
<evidence type="ECO:0000256" key="4">
    <source>
        <dbReference type="ARBA" id="ARBA00022741"/>
    </source>
</evidence>
<feature type="compositionally biased region" description="Low complexity" evidence="10">
    <location>
        <begin position="85"/>
        <end position="94"/>
    </location>
</feature>
<feature type="compositionally biased region" description="Acidic residues" evidence="10">
    <location>
        <begin position="193"/>
        <end position="205"/>
    </location>
</feature>
<dbReference type="InterPro" id="IPR027417">
    <property type="entry name" value="P-loop_NTPase"/>
</dbReference>
<dbReference type="Pfam" id="PF13959">
    <property type="entry name" value="CTE_SPB4"/>
    <property type="match status" value="1"/>
</dbReference>
<dbReference type="EC" id="3.6.4.13" evidence="9"/>
<feature type="region of interest" description="Disordered" evidence="10">
    <location>
        <begin position="616"/>
        <end position="651"/>
    </location>
</feature>
<proteinExistence type="inferred from homology"/>
<dbReference type="CDD" id="cd18787">
    <property type="entry name" value="SF2_C_DEAD"/>
    <property type="match status" value="1"/>
</dbReference>
<feature type="compositionally biased region" description="Basic and acidic residues" evidence="10">
    <location>
        <begin position="631"/>
        <end position="651"/>
    </location>
</feature>
<dbReference type="PANTHER" id="PTHR24031">
    <property type="entry name" value="RNA HELICASE"/>
    <property type="match status" value="1"/>
</dbReference>
<dbReference type="Pfam" id="PF00271">
    <property type="entry name" value="Helicase_C"/>
    <property type="match status" value="1"/>
</dbReference>
<dbReference type="EMBL" id="FMSP01000006">
    <property type="protein sequence ID" value="SCV70816.1"/>
    <property type="molecule type" value="Genomic_DNA"/>
</dbReference>
<dbReference type="GO" id="GO:0005524">
    <property type="term" value="F:ATP binding"/>
    <property type="evidence" value="ECO:0007669"/>
    <property type="project" value="UniProtKB-UniRule"/>
</dbReference>
<dbReference type="PROSITE" id="PS51192">
    <property type="entry name" value="HELICASE_ATP_BIND_1"/>
    <property type="match status" value="1"/>
</dbReference>
<dbReference type="STRING" id="269621.A0A238FIB4"/>
<evidence type="ECO:0000256" key="9">
    <source>
        <dbReference type="RuleBase" id="RU365068"/>
    </source>
</evidence>
<dbReference type="SMART" id="SM00490">
    <property type="entry name" value="HELICc"/>
    <property type="match status" value="1"/>
</dbReference>
<evidence type="ECO:0000256" key="7">
    <source>
        <dbReference type="ARBA" id="ARBA00022840"/>
    </source>
</evidence>
<evidence type="ECO:0000313" key="13">
    <source>
        <dbReference type="EMBL" id="SCV70816.1"/>
    </source>
</evidence>
<evidence type="ECO:0000256" key="6">
    <source>
        <dbReference type="ARBA" id="ARBA00022806"/>
    </source>
</evidence>
<dbReference type="GO" id="GO:0003723">
    <property type="term" value="F:RNA binding"/>
    <property type="evidence" value="ECO:0007669"/>
    <property type="project" value="UniProtKB-UniRule"/>
</dbReference>
<feature type="region of interest" description="Disordered" evidence="10">
    <location>
        <begin position="403"/>
        <end position="424"/>
    </location>
</feature>
<keyword evidence="7 9" id="KW-0067">ATP-binding</keyword>
<dbReference type="GO" id="GO:0016787">
    <property type="term" value="F:hydrolase activity"/>
    <property type="evidence" value="ECO:0007669"/>
    <property type="project" value="UniProtKB-KW"/>
</dbReference>
<evidence type="ECO:0000256" key="5">
    <source>
        <dbReference type="ARBA" id="ARBA00022801"/>
    </source>
</evidence>
<evidence type="ECO:0000256" key="3">
    <source>
        <dbReference type="ARBA" id="ARBA00022552"/>
    </source>
</evidence>
<comment type="catalytic activity">
    <reaction evidence="9">
        <text>ATP + H2O = ADP + phosphate + H(+)</text>
        <dbReference type="Rhea" id="RHEA:13065"/>
        <dbReference type="ChEBI" id="CHEBI:15377"/>
        <dbReference type="ChEBI" id="CHEBI:15378"/>
        <dbReference type="ChEBI" id="CHEBI:30616"/>
        <dbReference type="ChEBI" id="CHEBI:43474"/>
        <dbReference type="ChEBI" id="CHEBI:456216"/>
        <dbReference type="EC" id="3.6.4.13"/>
    </reaction>
</comment>
<keyword evidence="4 9" id="KW-0547">Nucleotide-binding</keyword>
<dbReference type="Pfam" id="PF00270">
    <property type="entry name" value="DEAD"/>
    <property type="match status" value="1"/>
</dbReference>
<keyword evidence="8 9" id="KW-0694">RNA-binding</keyword>
<comment type="similarity">
    <text evidence="9">Belongs to the DEAD box helicase family.</text>
</comment>
<dbReference type="SMART" id="SM01178">
    <property type="entry name" value="DUF4217"/>
    <property type="match status" value="1"/>
</dbReference>
<comment type="domain">
    <text evidence="9">The Q motif is unique to and characteristic of the DEAD box family of RNA helicases and controls ATP binding and hydrolysis.</text>
</comment>
<feature type="compositionally biased region" description="Low complexity" evidence="10">
    <location>
        <begin position="10"/>
        <end position="23"/>
    </location>
</feature>
<feature type="region of interest" description="Disordered" evidence="10">
    <location>
        <begin position="913"/>
        <end position="938"/>
    </location>
</feature>
<feature type="domain" description="Helicase ATP-binding" evidence="11">
    <location>
        <begin position="266"/>
        <end position="502"/>
    </location>
</feature>
<dbReference type="InterPro" id="IPR014001">
    <property type="entry name" value="Helicase_ATP-bd"/>
</dbReference>
<feature type="domain" description="Helicase C-terminal" evidence="12">
    <location>
        <begin position="571"/>
        <end position="785"/>
    </location>
</feature>
<keyword evidence="2" id="KW-0690">Ribosome biogenesis</keyword>